<name>A0A6C0JSF9_9ZZZZ</name>
<proteinExistence type="predicted"/>
<dbReference type="EMBL" id="MN740688">
    <property type="protein sequence ID" value="QHU07841.1"/>
    <property type="molecule type" value="Genomic_DNA"/>
</dbReference>
<dbReference type="AlphaFoldDB" id="A0A6C0JSF9"/>
<organism evidence="1">
    <name type="scientific">viral metagenome</name>
    <dbReference type="NCBI Taxonomy" id="1070528"/>
    <lineage>
        <taxon>unclassified sequences</taxon>
        <taxon>metagenomes</taxon>
        <taxon>organismal metagenomes</taxon>
    </lineage>
</organism>
<reference evidence="1" key="1">
    <citation type="journal article" date="2020" name="Nature">
        <title>Giant virus diversity and host interactions through global metagenomics.</title>
        <authorList>
            <person name="Schulz F."/>
            <person name="Roux S."/>
            <person name="Paez-Espino D."/>
            <person name="Jungbluth S."/>
            <person name="Walsh D.A."/>
            <person name="Denef V.J."/>
            <person name="McMahon K.D."/>
            <person name="Konstantinidis K.T."/>
            <person name="Eloe-Fadrosh E.A."/>
            <person name="Kyrpides N.C."/>
            <person name="Woyke T."/>
        </authorList>
    </citation>
    <scope>NUCLEOTIDE SEQUENCE</scope>
    <source>
        <strain evidence="1">GVMAG-S-1041349-163</strain>
    </source>
</reference>
<sequence length="52" mass="6170">MSEKMIRDNRLADKIEKRFKNDPIGSRELILKYLGHSDCKTVNDFIEYFCTS</sequence>
<protein>
    <submittedName>
        <fullName evidence="1">Uncharacterized protein</fullName>
    </submittedName>
</protein>
<accession>A0A6C0JSF9</accession>
<evidence type="ECO:0000313" key="1">
    <source>
        <dbReference type="EMBL" id="QHU07841.1"/>
    </source>
</evidence>